<evidence type="ECO:0000313" key="3">
    <source>
        <dbReference type="Proteomes" id="UP001165136"/>
    </source>
</evidence>
<feature type="compositionally biased region" description="Polar residues" evidence="1">
    <location>
        <begin position="79"/>
        <end position="90"/>
    </location>
</feature>
<dbReference type="EMBL" id="BSTI01000003">
    <property type="protein sequence ID" value="GLY64906.1"/>
    <property type="molecule type" value="Genomic_DNA"/>
</dbReference>
<evidence type="ECO:0000256" key="1">
    <source>
        <dbReference type="SAM" id="MobiDB-lite"/>
    </source>
</evidence>
<dbReference type="AlphaFoldDB" id="A0A9W6QY39"/>
<sequence length="90" mass="9402">MKASDTSKVATDAIVQDRKAAGPAAFAAVYGASSQPEPITLENVIREREAVPSPRRSRASSPGDTVADSEPGSRDVSVIPSTIDVTTSFR</sequence>
<protein>
    <submittedName>
        <fullName evidence="2">Uncharacterized protein</fullName>
    </submittedName>
</protein>
<accession>A0A9W6QY39</accession>
<gene>
    <name evidence="2" type="ORF">Atai01_15250</name>
</gene>
<dbReference type="Proteomes" id="UP001165136">
    <property type="component" value="Unassembled WGS sequence"/>
</dbReference>
<reference evidence="2" key="1">
    <citation type="submission" date="2023-03" db="EMBL/GenBank/DDBJ databases">
        <title>Amycolatopsis taiwanensis NBRC 103393.</title>
        <authorList>
            <person name="Ichikawa N."/>
            <person name="Sato H."/>
            <person name="Tonouchi N."/>
        </authorList>
    </citation>
    <scope>NUCLEOTIDE SEQUENCE</scope>
    <source>
        <strain evidence="2">NBRC 103393</strain>
    </source>
</reference>
<feature type="compositionally biased region" description="Low complexity" evidence="1">
    <location>
        <begin position="51"/>
        <end position="62"/>
    </location>
</feature>
<evidence type="ECO:0000313" key="2">
    <source>
        <dbReference type="EMBL" id="GLY64906.1"/>
    </source>
</evidence>
<name>A0A9W6QY39_9PSEU</name>
<comment type="caution">
    <text evidence="2">The sequence shown here is derived from an EMBL/GenBank/DDBJ whole genome shotgun (WGS) entry which is preliminary data.</text>
</comment>
<organism evidence="2 3">
    <name type="scientific">Amycolatopsis taiwanensis</name>
    <dbReference type="NCBI Taxonomy" id="342230"/>
    <lineage>
        <taxon>Bacteria</taxon>
        <taxon>Bacillati</taxon>
        <taxon>Actinomycetota</taxon>
        <taxon>Actinomycetes</taxon>
        <taxon>Pseudonocardiales</taxon>
        <taxon>Pseudonocardiaceae</taxon>
        <taxon>Amycolatopsis</taxon>
    </lineage>
</organism>
<feature type="region of interest" description="Disordered" evidence="1">
    <location>
        <begin position="40"/>
        <end position="90"/>
    </location>
</feature>
<proteinExistence type="predicted"/>
<keyword evidence="3" id="KW-1185">Reference proteome</keyword>